<dbReference type="EMBL" id="KE343776">
    <property type="protein sequence ID" value="EXB40716.1"/>
    <property type="molecule type" value="Genomic_DNA"/>
</dbReference>
<dbReference type="AlphaFoldDB" id="W9QLU2"/>
<organism evidence="1 2">
    <name type="scientific">Morus notabilis</name>
    <dbReference type="NCBI Taxonomy" id="981085"/>
    <lineage>
        <taxon>Eukaryota</taxon>
        <taxon>Viridiplantae</taxon>
        <taxon>Streptophyta</taxon>
        <taxon>Embryophyta</taxon>
        <taxon>Tracheophyta</taxon>
        <taxon>Spermatophyta</taxon>
        <taxon>Magnoliopsida</taxon>
        <taxon>eudicotyledons</taxon>
        <taxon>Gunneridae</taxon>
        <taxon>Pentapetalae</taxon>
        <taxon>rosids</taxon>
        <taxon>fabids</taxon>
        <taxon>Rosales</taxon>
        <taxon>Moraceae</taxon>
        <taxon>Moreae</taxon>
        <taxon>Morus</taxon>
    </lineage>
</organism>
<name>W9QLU2_9ROSA</name>
<accession>W9QLU2</accession>
<sequence length="62" mass="6759">MKIGIPLIGSGIPLIHPENRLHNWGPAQLSSVSWDQGPARPTLFMGLLGSSNSRARTQRRSP</sequence>
<proteinExistence type="predicted"/>
<protein>
    <submittedName>
        <fullName evidence="1">Uncharacterized protein</fullName>
    </submittedName>
</protein>
<reference evidence="2" key="1">
    <citation type="submission" date="2013-01" db="EMBL/GenBank/DDBJ databases">
        <title>Draft Genome Sequence of a Mulberry Tree, Morus notabilis C.K. Schneid.</title>
        <authorList>
            <person name="He N."/>
            <person name="Zhao S."/>
        </authorList>
    </citation>
    <scope>NUCLEOTIDE SEQUENCE</scope>
</reference>
<evidence type="ECO:0000313" key="1">
    <source>
        <dbReference type="EMBL" id="EXB40716.1"/>
    </source>
</evidence>
<gene>
    <name evidence="1" type="ORF">L484_007299</name>
</gene>
<dbReference type="Proteomes" id="UP000030645">
    <property type="component" value="Unassembled WGS sequence"/>
</dbReference>
<keyword evidence="2" id="KW-1185">Reference proteome</keyword>
<evidence type="ECO:0000313" key="2">
    <source>
        <dbReference type="Proteomes" id="UP000030645"/>
    </source>
</evidence>